<dbReference type="EMBL" id="JAGIXG020000033">
    <property type="protein sequence ID" value="KAI6780421.1"/>
    <property type="molecule type" value="Genomic_DNA"/>
</dbReference>
<comment type="caution">
    <text evidence="3">The sequence shown here is derived from an EMBL/GenBank/DDBJ whole genome shotgun (WGS) entry which is preliminary data.</text>
</comment>
<dbReference type="GeneID" id="75833746"/>
<feature type="domain" description="F-box" evidence="2">
    <location>
        <begin position="125"/>
        <end position="171"/>
    </location>
</feature>
<dbReference type="OrthoDB" id="2095648at2759"/>
<evidence type="ECO:0000313" key="4">
    <source>
        <dbReference type="Proteomes" id="UP001055219"/>
    </source>
</evidence>
<evidence type="ECO:0000259" key="2">
    <source>
        <dbReference type="PROSITE" id="PS50181"/>
    </source>
</evidence>
<dbReference type="PANTHER" id="PTHR10223">
    <property type="entry name" value="26S PROTEASOME NON-ATPASE REGULATORY SUBUNIT 4"/>
    <property type="match status" value="1"/>
</dbReference>
<feature type="compositionally biased region" description="Polar residues" evidence="1">
    <location>
        <begin position="1051"/>
        <end position="1072"/>
    </location>
</feature>
<dbReference type="SUPFAM" id="SSF50978">
    <property type="entry name" value="WD40 repeat-like"/>
    <property type="match status" value="1"/>
</dbReference>
<name>A0A9P9XZC4_9HYPO</name>
<dbReference type="GO" id="GO:0008540">
    <property type="term" value="C:proteasome regulatory particle, base subcomplex"/>
    <property type="evidence" value="ECO:0007669"/>
    <property type="project" value="TreeGrafter"/>
</dbReference>
<feature type="compositionally biased region" description="Polar residues" evidence="1">
    <location>
        <begin position="628"/>
        <end position="640"/>
    </location>
</feature>
<dbReference type="RefSeq" id="XP_051361277.1">
    <property type="nucleotide sequence ID" value="XM_051507557.1"/>
</dbReference>
<dbReference type="InterPro" id="IPR003903">
    <property type="entry name" value="UIM_dom"/>
</dbReference>
<evidence type="ECO:0000313" key="3">
    <source>
        <dbReference type="EMBL" id="KAI6780421.1"/>
    </source>
</evidence>
<dbReference type="CDD" id="cd09917">
    <property type="entry name" value="F-box_SF"/>
    <property type="match status" value="1"/>
</dbReference>
<dbReference type="InterPro" id="IPR015943">
    <property type="entry name" value="WD40/YVTN_repeat-like_dom_sf"/>
</dbReference>
<dbReference type="Pfam" id="PF12937">
    <property type="entry name" value="F-box-like"/>
    <property type="match status" value="1"/>
</dbReference>
<dbReference type="PROSITE" id="PS50330">
    <property type="entry name" value="UIM"/>
    <property type="match status" value="1"/>
</dbReference>
<reference evidence="3" key="2">
    <citation type="submission" date="2022-07" db="EMBL/GenBank/DDBJ databases">
        <authorList>
            <person name="Goncalves M.F.M."/>
            <person name="Hilario S."/>
            <person name="Van De Peer Y."/>
            <person name="Esteves A.C."/>
            <person name="Alves A."/>
        </authorList>
    </citation>
    <scope>NUCLEOTIDE SEQUENCE</scope>
    <source>
        <strain evidence="3">MUM 19.33</strain>
    </source>
</reference>
<dbReference type="Proteomes" id="UP001055219">
    <property type="component" value="Unassembled WGS sequence"/>
</dbReference>
<gene>
    <name evidence="3" type="ORF">J7T54_007270</name>
</gene>
<dbReference type="GO" id="GO:0031593">
    <property type="term" value="F:polyubiquitin modification-dependent protein binding"/>
    <property type="evidence" value="ECO:0007669"/>
    <property type="project" value="TreeGrafter"/>
</dbReference>
<dbReference type="Gene3D" id="2.130.10.10">
    <property type="entry name" value="YVTN repeat-like/Quinoprotein amine dehydrogenase"/>
    <property type="match status" value="1"/>
</dbReference>
<feature type="region of interest" description="Disordered" evidence="1">
    <location>
        <begin position="628"/>
        <end position="682"/>
    </location>
</feature>
<reference evidence="3" key="1">
    <citation type="journal article" date="2021" name="J Fungi (Basel)">
        <title>Genomic and Metabolomic Analyses of the Marine Fungus Emericellopsis cladophorae: Insights into Saltwater Adaptability Mechanisms and Its Biosynthetic Potential.</title>
        <authorList>
            <person name="Goncalves M.F.M."/>
            <person name="Hilario S."/>
            <person name="Van de Peer Y."/>
            <person name="Esteves A.C."/>
            <person name="Alves A."/>
        </authorList>
    </citation>
    <scope>NUCLEOTIDE SEQUENCE</scope>
    <source>
        <strain evidence="3">MUM 19.33</strain>
    </source>
</reference>
<evidence type="ECO:0000256" key="1">
    <source>
        <dbReference type="SAM" id="MobiDB-lite"/>
    </source>
</evidence>
<dbReference type="InterPro" id="IPR036047">
    <property type="entry name" value="F-box-like_dom_sf"/>
</dbReference>
<keyword evidence="4" id="KW-1185">Reference proteome</keyword>
<dbReference type="GO" id="GO:0005634">
    <property type="term" value="C:nucleus"/>
    <property type="evidence" value="ECO:0007669"/>
    <property type="project" value="TreeGrafter"/>
</dbReference>
<feature type="compositionally biased region" description="Polar residues" evidence="1">
    <location>
        <begin position="970"/>
        <end position="981"/>
    </location>
</feature>
<dbReference type="GO" id="GO:0005829">
    <property type="term" value="C:cytosol"/>
    <property type="evidence" value="ECO:0007669"/>
    <property type="project" value="TreeGrafter"/>
</dbReference>
<dbReference type="PANTHER" id="PTHR10223:SF2">
    <property type="entry name" value="F-BOX AND WD DOMAIN PROTEIN (AFU_ORTHOLOGUE AFUA_6G11400)"/>
    <property type="match status" value="1"/>
</dbReference>
<dbReference type="GO" id="GO:0043161">
    <property type="term" value="P:proteasome-mediated ubiquitin-dependent protein catabolic process"/>
    <property type="evidence" value="ECO:0007669"/>
    <property type="project" value="TreeGrafter"/>
</dbReference>
<dbReference type="AlphaFoldDB" id="A0A9P9XZC4"/>
<feature type="region of interest" description="Disordered" evidence="1">
    <location>
        <begin position="1048"/>
        <end position="1081"/>
    </location>
</feature>
<dbReference type="InterPro" id="IPR001810">
    <property type="entry name" value="F-box_dom"/>
</dbReference>
<feature type="region of interest" description="Disordered" evidence="1">
    <location>
        <begin position="956"/>
        <end position="1007"/>
    </location>
</feature>
<sequence length="1227" mass="132954">MQYEPLAISEQHPEPGKALDSPPSSQHGSHQQCDSSHRDRLDGHSGSASPHSVRRDHHDDLPAGFDAGYLNERLRGLSLDHPLAESAVLPGKRIADYENAVTPPTPKQGLGFKVIKRRSDSHTEGIHIEDFPNEVLTHILSHLHPDSHAAVSLVSKRLYALITTPHAWRMAFLRYFPAHTLLNTKSGKASSVWSESVTDVVRSETRHFTRLTPLATWRSEYLFRTRLIRSLERGKPGNGIGSSGRTSQSGKKNNAVLTYNSKLPWLITNIHAVFNNGKKPPRAIQGAAALGVGTMSDPTSGKIEKWGLEDPFSILQLDEIAPNTVPYGLGDGPAAVPNVMDVSQPYGLLAGEGFPGGRAYFRAVNENRGRYLGAESSVTDANPDIPKIPEISDAVSAVWLAKSSAVPAATSAMVGMLVGSTLGVITAFALGWDSSGPRLASGDMTATWVLSPGVPIISIKVDDHYNAKRKSSNRVWAVALNALGEVFYMTETPAHNLSNVKGEDVRKNAWYAGRTAYWHLLEATRRVARPDELDQNVLRGTYSPRSPADFMKLNQEQMTAEAREVEKYLHYTPSHFVKVCEGWDMRRRLEVDFANDDGKGAGEGIFVFDCGLAEGRPACVYRYQRTSAQGQQAMPGASSSPTPPSLFGRVDGEAVDSTSTPDAQNPKPPPPTPLSPGETSSPKQHKWWCHALKFKTSPSTVITATALDCSTHAVTRLTEDPLHMAAQGTSNDVEIPGRRARFLVLGTESGAVVAWNGRERPSSSDLLPVRTIQTESPQVSSVAASSLYIVHGGSDGLVQAWDPLASNTEVVRTLNARSNGRVPRHMVTMNPALSAEHYCAASAIYLDPDPTVLRGIVSFGAFMRYWSYSSTPHHPGRKRRLRHSDIHGRIASRRHAGTSSRYIAAEEAELRRENEDREREKARLRSRFGVGALGDLTEEEQLLYAQMVSEEAFAVEERRRTSDSAEASIDTASSWSETTAEVVTPEASVAGPSASAPIVEEDSDYEQQVQQALRLSLMEGVNDVAAQSPRSQGPGDFEFAVKFRPMGGKNRQFSRSGSNESPPASHTPSMPSLGNLARPSTQEEEDLALALSLSMADQDPSSSAAIENGHAEVEEFPTLMTEGVGKGKGVSRCTRAITFVIFITIFAASRRLGPALALKSGDSLVRLTATCRAVAAACEPDILTPSCSTVSTSPPMVVVTSATSTLRVLPLMKMTLSDGEAILAVFD</sequence>
<protein>
    <submittedName>
        <fullName evidence="3">F-box/WD repeat-containing protein-like protein</fullName>
    </submittedName>
</protein>
<dbReference type="SUPFAM" id="SSF81383">
    <property type="entry name" value="F-box domain"/>
    <property type="match status" value="1"/>
</dbReference>
<dbReference type="PROSITE" id="PS50181">
    <property type="entry name" value="FBOX"/>
    <property type="match status" value="1"/>
</dbReference>
<feature type="region of interest" description="Disordered" evidence="1">
    <location>
        <begin position="1"/>
        <end position="60"/>
    </location>
</feature>
<organism evidence="3 4">
    <name type="scientific">Emericellopsis cladophorae</name>
    <dbReference type="NCBI Taxonomy" id="2686198"/>
    <lineage>
        <taxon>Eukaryota</taxon>
        <taxon>Fungi</taxon>
        <taxon>Dikarya</taxon>
        <taxon>Ascomycota</taxon>
        <taxon>Pezizomycotina</taxon>
        <taxon>Sordariomycetes</taxon>
        <taxon>Hypocreomycetidae</taxon>
        <taxon>Hypocreales</taxon>
        <taxon>Bionectriaceae</taxon>
        <taxon>Emericellopsis</taxon>
    </lineage>
</organism>
<proteinExistence type="predicted"/>
<accession>A0A9P9XZC4</accession>
<dbReference type="Gene3D" id="1.20.1280.50">
    <property type="match status" value="1"/>
</dbReference>
<dbReference type="InterPro" id="IPR036322">
    <property type="entry name" value="WD40_repeat_dom_sf"/>
</dbReference>
<feature type="compositionally biased region" description="Low complexity" evidence="1">
    <location>
        <begin position="21"/>
        <end position="32"/>
    </location>
</feature>
<dbReference type="InterPro" id="IPR027040">
    <property type="entry name" value="PSMD4"/>
</dbReference>